<dbReference type="Gene3D" id="3.30.70.660">
    <property type="entry name" value="Pseudouridine synthase I, catalytic domain, C-terminal subdomain"/>
    <property type="match status" value="1"/>
</dbReference>
<dbReference type="Pfam" id="PF01416">
    <property type="entry name" value="PseudoU_synth_1"/>
    <property type="match status" value="1"/>
</dbReference>
<gene>
    <name evidence="5" type="primary">PUS3</name>
</gene>
<dbReference type="GO" id="GO:0009982">
    <property type="term" value="F:pseudouridine synthase activity"/>
    <property type="evidence" value="ECO:0007669"/>
    <property type="project" value="InterPro"/>
</dbReference>
<dbReference type="InterPro" id="IPR001406">
    <property type="entry name" value="PsdUridine_synth_TruA"/>
</dbReference>
<comment type="similarity">
    <text evidence="1">Belongs to the tRNA pseudouridine synthase TruA family.</text>
</comment>
<dbReference type="OrthoDB" id="25767at2759"/>
<feature type="domain" description="Pseudouridine synthase I TruA alpha/beta" evidence="4">
    <location>
        <begin position="194"/>
        <end position="308"/>
    </location>
</feature>
<dbReference type="InterPro" id="IPR020094">
    <property type="entry name" value="TruA/RsuA/RluB/E/F_N"/>
</dbReference>
<dbReference type="SUPFAM" id="SSF55120">
    <property type="entry name" value="Pseudouridine synthase"/>
    <property type="match status" value="1"/>
</dbReference>
<dbReference type="CDD" id="cd02569">
    <property type="entry name" value="PseudoU_synth_ScPus3"/>
    <property type="match status" value="1"/>
</dbReference>
<dbReference type="InterPro" id="IPR020097">
    <property type="entry name" value="PsdUridine_synth_TruA_a/b_dom"/>
</dbReference>
<dbReference type="GO" id="GO:0005634">
    <property type="term" value="C:nucleus"/>
    <property type="evidence" value="ECO:0007669"/>
    <property type="project" value="TreeGrafter"/>
</dbReference>
<keyword evidence="3" id="KW-0413">Isomerase</keyword>
<organism evidence="5">
    <name type="scientific">Melanaphis sacchari</name>
    <dbReference type="NCBI Taxonomy" id="742174"/>
    <lineage>
        <taxon>Eukaryota</taxon>
        <taxon>Metazoa</taxon>
        <taxon>Ecdysozoa</taxon>
        <taxon>Arthropoda</taxon>
        <taxon>Hexapoda</taxon>
        <taxon>Insecta</taxon>
        <taxon>Pterygota</taxon>
        <taxon>Neoptera</taxon>
        <taxon>Paraneoptera</taxon>
        <taxon>Hemiptera</taxon>
        <taxon>Sternorrhyncha</taxon>
        <taxon>Aphidomorpha</taxon>
        <taxon>Aphidoidea</taxon>
        <taxon>Aphididae</taxon>
        <taxon>Aphidini</taxon>
        <taxon>Melanaphis</taxon>
    </lineage>
</organism>
<reference evidence="5" key="1">
    <citation type="submission" date="2017-10" db="EMBL/GenBank/DDBJ databases">
        <title>Transcriptome Assembly of Sugarcane Aphid Adults.</title>
        <authorList>
            <person name="Scully E.D."/>
            <person name="Palmer N.A."/>
            <person name="Geib S.M."/>
            <person name="Sarath G."/>
            <person name="Sattler S.E."/>
        </authorList>
    </citation>
    <scope>NUCLEOTIDE SEQUENCE</scope>
    <source>
        <tissue evidence="5">Whole body</tissue>
    </source>
</reference>
<sequence length="403" mass="47008">MSLEVDSDNYDPENLSHLTKEELIRIILDLKEQNVNRKKLTRKIKPKRTIDFSKYHKRHVVFKLLYLGWDYHGFATQENSEKTIEHELFRALTVCCLIESRQTSNYHRCGRTDKGVSSFSQAISLTVRSSGDENNELPYCKMLNRLLPKDIRIVAWSPVKEDFSARFDCGSRTYKYWFPRGDLDVDLMNQALLHVVGTHDFRNLCKMDVANGVVQFYRRITRADIKICSENNQFSTNRNYDMCELTIVGKAFLWHQIRCIVSVLILVGCRKENENIFKDLLNIENCPRKPQYCLASDLPLNLFDCQFENINWIIEDESISEVITSLQCSWATNMIKATMLGEMLKNTETLAENNVNNQSKWLIQGVKSKIYQPLLKRPASASLENRIQYYTKKGKLKLECKEK</sequence>
<dbReference type="FunFam" id="3.30.70.580:FF:000007">
    <property type="entry name" value="tRNA pseudouridine synthase"/>
    <property type="match status" value="1"/>
</dbReference>
<proteinExistence type="inferred from homology"/>
<dbReference type="NCBIfam" id="TIGR00071">
    <property type="entry name" value="hisT_truA"/>
    <property type="match status" value="1"/>
</dbReference>
<accession>A0A2H8TKB3</accession>
<dbReference type="GO" id="GO:0005737">
    <property type="term" value="C:cytoplasm"/>
    <property type="evidence" value="ECO:0007669"/>
    <property type="project" value="TreeGrafter"/>
</dbReference>
<evidence type="ECO:0000259" key="4">
    <source>
        <dbReference type="Pfam" id="PF01416"/>
    </source>
</evidence>
<evidence type="ECO:0000313" key="5">
    <source>
        <dbReference type="EMBL" id="MBW13728.1"/>
    </source>
</evidence>
<name>A0A2H8TKB3_9HEMI</name>
<dbReference type="GO" id="GO:1990481">
    <property type="term" value="P:mRNA pseudouridine synthesis"/>
    <property type="evidence" value="ECO:0007669"/>
    <property type="project" value="TreeGrafter"/>
</dbReference>
<dbReference type="InterPro" id="IPR041707">
    <property type="entry name" value="Pus3-like"/>
</dbReference>
<dbReference type="InterPro" id="IPR020095">
    <property type="entry name" value="PsdUridine_synth_TruA_C"/>
</dbReference>
<dbReference type="PANTHER" id="PTHR11142">
    <property type="entry name" value="PSEUDOURIDYLATE SYNTHASE"/>
    <property type="match status" value="1"/>
</dbReference>
<dbReference type="GO" id="GO:0031119">
    <property type="term" value="P:tRNA pseudouridine synthesis"/>
    <property type="evidence" value="ECO:0007669"/>
    <property type="project" value="TreeGrafter"/>
</dbReference>
<dbReference type="PANTHER" id="PTHR11142:SF5">
    <property type="entry name" value="TRNA PSEUDOURIDINE(38_39) SYNTHASE"/>
    <property type="match status" value="1"/>
</dbReference>
<evidence type="ECO:0000256" key="1">
    <source>
        <dbReference type="ARBA" id="ARBA00009375"/>
    </source>
</evidence>
<dbReference type="InterPro" id="IPR020103">
    <property type="entry name" value="PsdUridine_synth_cat_dom_sf"/>
</dbReference>
<evidence type="ECO:0000256" key="3">
    <source>
        <dbReference type="ARBA" id="ARBA00023235"/>
    </source>
</evidence>
<dbReference type="AlphaFoldDB" id="A0A2H8TKB3"/>
<dbReference type="GO" id="GO:0003723">
    <property type="term" value="F:RNA binding"/>
    <property type="evidence" value="ECO:0007669"/>
    <property type="project" value="InterPro"/>
</dbReference>
<dbReference type="Gene3D" id="3.30.70.580">
    <property type="entry name" value="Pseudouridine synthase I, catalytic domain, N-terminal subdomain"/>
    <property type="match status" value="1"/>
</dbReference>
<dbReference type="EMBL" id="GFXV01001923">
    <property type="protein sequence ID" value="MBW13728.1"/>
    <property type="molecule type" value="Transcribed_RNA"/>
</dbReference>
<protein>
    <submittedName>
        <fullName evidence="5">tRNA pseudouridine(38/39) synthase</fullName>
    </submittedName>
</protein>
<keyword evidence="2" id="KW-0819">tRNA processing</keyword>
<evidence type="ECO:0000256" key="2">
    <source>
        <dbReference type="ARBA" id="ARBA00022694"/>
    </source>
</evidence>